<evidence type="ECO:0000256" key="2">
    <source>
        <dbReference type="SAM" id="MobiDB-lite"/>
    </source>
</evidence>
<dbReference type="Proteomes" id="UP000615446">
    <property type="component" value="Unassembled WGS sequence"/>
</dbReference>
<keyword evidence="1" id="KW-0863">Zinc-finger</keyword>
<organism evidence="4 5">
    <name type="scientific">Rhizophagus clarus</name>
    <dbReference type="NCBI Taxonomy" id="94130"/>
    <lineage>
        <taxon>Eukaryota</taxon>
        <taxon>Fungi</taxon>
        <taxon>Fungi incertae sedis</taxon>
        <taxon>Mucoromycota</taxon>
        <taxon>Glomeromycotina</taxon>
        <taxon>Glomeromycetes</taxon>
        <taxon>Glomerales</taxon>
        <taxon>Glomeraceae</taxon>
        <taxon>Rhizophagus</taxon>
    </lineage>
</organism>
<dbReference type="CDD" id="cd16448">
    <property type="entry name" value="RING-H2"/>
    <property type="match status" value="1"/>
</dbReference>
<feature type="compositionally biased region" description="Acidic residues" evidence="2">
    <location>
        <begin position="323"/>
        <end position="337"/>
    </location>
</feature>
<evidence type="ECO:0000256" key="1">
    <source>
        <dbReference type="PROSITE-ProRule" id="PRU00175"/>
    </source>
</evidence>
<dbReference type="InterPro" id="IPR001841">
    <property type="entry name" value="Znf_RING"/>
</dbReference>
<dbReference type="GO" id="GO:0008270">
    <property type="term" value="F:zinc ion binding"/>
    <property type="evidence" value="ECO:0007669"/>
    <property type="project" value="UniProtKB-KW"/>
</dbReference>
<feature type="domain" description="RING-type" evidence="3">
    <location>
        <begin position="263"/>
        <end position="317"/>
    </location>
</feature>
<keyword evidence="1" id="KW-0479">Metal-binding</keyword>
<name>A0A8H3QY73_9GLOM</name>
<gene>
    <name evidence="4" type="ORF">RCL2_002045800</name>
</gene>
<sequence>MENQASLVNTEAINADEINTDPIGNTQNIDIYKYLPEDILREEPDFSSIKSNNTIQDYGACGECDIPILTEDPPRSLVLNVCGDMFHRTCAKTMYKDGTLLCSCGMADNSDPLLPFQYSIADYGGREKSSIPESERPSLVNLRNLGYNILKSLEDKTVRDIDFPELGSCSECGNDILMSPLKATPSACPAPDCGKSVDILDQADALGIVSNLPIPDPRVTSQSSGISPLARTMGETFVLSSPPIRMLGIDSTATQQVKTTLRCAKCSEDLSSSLPPLGFLRISPQPQGPPKPLVYLTCKHIVHYNCIDNPRKLCPICPSTDMEPEEEEMDVDGEEQPDTSSKKRSNEGTDANSSTPKKKAKKPVSREDSPILKKLIKELSAPIPQQRSSGGTISLQTFPEMTDIKSVNFRELNDRIVEAEGDNQKAILVVIRSYYFFGKGYMLWFNHYKKTYSEDTSNSLVNDKIRECFPDQDKTSEANLRKRKERAIKIFKLFDGVGGEEKIYSIKSFSASTISRLGVDDIDYVIAKVLKASQ</sequence>
<protein>
    <recommendedName>
        <fullName evidence="3">RING-type domain-containing protein</fullName>
    </recommendedName>
</protein>
<accession>A0A8H3QY73</accession>
<dbReference type="AlphaFoldDB" id="A0A8H3QY73"/>
<dbReference type="PROSITE" id="PS50089">
    <property type="entry name" value="ZF_RING_2"/>
    <property type="match status" value="1"/>
</dbReference>
<evidence type="ECO:0000313" key="5">
    <source>
        <dbReference type="Proteomes" id="UP000615446"/>
    </source>
</evidence>
<dbReference type="SMART" id="SM00184">
    <property type="entry name" value="RING"/>
    <property type="match status" value="1"/>
</dbReference>
<reference evidence="4" key="1">
    <citation type="submission" date="2019-10" db="EMBL/GenBank/DDBJ databases">
        <title>Conservation and host-specific expression of non-tandemly repeated heterogenous ribosome RNA gene in arbuscular mycorrhizal fungi.</title>
        <authorList>
            <person name="Maeda T."/>
            <person name="Kobayashi Y."/>
            <person name="Nakagawa T."/>
            <person name="Ezawa T."/>
            <person name="Yamaguchi K."/>
            <person name="Bino T."/>
            <person name="Nishimoto Y."/>
            <person name="Shigenobu S."/>
            <person name="Kawaguchi M."/>
        </authorList>
    </citation>
    <scope>NUCLEOTIDE SEQUENCE</scope>
    <source>
        <strain evidence="4">HR1</strain>
    </source>
</reference>
<keyword evidence="1" id="KW-0862">Zinc</keyword>
<dbReference type="OrthoDB" id="2388273at2759"/>
<comment type="caution">
    <text evidence="4">The sequence shown here is derived from an EMBL/GenBank/DDBJ whole genome shotgun (WGS) entry which is preliminary data.</text>
</comment>
<dbReference type="EMBL" id="BLAL01000229">
    <property type="protein sequence ID" value="GES93709.1"/>
    <property type="molecule type" value="Genomic_DNA"/>
</dbReference>
<dbReference type="SUPFAM" id="SSF57850">
    <property type="entry name" value="RING/U-box"/>
    <property type="match status" value="1"/>
</dbReference>
<feature type="region of interest" description="Disordered" evidence="2">
    <location>
        <begin position="323"/>
        <end position="367"/>
    </location>
</feature>
<proteinExistence type="predicted"/>
<evidence type="ECO:0000313" key="4">
    <source>
        <dbReference type="EMBL" id="GES93709.1"/>
    </source>
</evidence>
<evidence type="ECO:0000259" key="3">
    <source>
        <dbReference type="PROSITE" id="PS50089"/>
    </source>
</evidence>